<protein>
    <recommendedName>
        <fullName evidence="6">DNA replication and repair protein RecF</fullName>
    </recommendedName>
</protein>
<dbReference type="Proteomes" id="UP000534001">
    <property type="component" value="Unassembled WGS sequence"/>
</dbReference>
<dbReference type="InterPro" id="IPR014592">
    <property type="entry name" value="P-loop_UCP034888"/>
</dbReference>
<dbReference type="InterPro" id="IPR022532">
    <property type="entry name" value="DUF3696"/>
</dbReference>
<evidence type="ECO:0000313" key="4">
    <source>
        <dbReference type="EMBL" id="CAD2073480.1"/>
    </source>
</evidence>
<dbReference type="InterPro" id="IPR041685">
    <property type="entry name" value="AAA_GajA/Old/RecF-like"/>
</dbReference>
<dbReference type="InterPro" id="IPR038729">
    <property type="entry name" value="Rad50/SbcC_AAA"/>
</dbReference>
<feature type="domain" description="Endonuclease GajA/Old nuclease/RecF-like AAA" evidence="2">
    <location>
        <begin position="209"/>
        <end position="288"/>
    </location>
</feature>
<evidence type="ECO:0008006" key="6">
    <source>
        <dbReference type="Google" id="ProtNLM"/>
    </source>
</evidence>
<accession>A0A6V7R7M4</accession>
<comment type="caution">
    <text evidence="4">The sequence shown here is derived from an EMBL/GenBank/DDBJ whole genome shotgun (WGS) entry which is preliminary data.</text>
</comment>
<feature type="domain" description="Rad50/SbcC-type AAA" evidence="3">
    <location>
        <begin position="4"/>
        <end position="155"/>
    </location>
</feature>
<dbReference type="PANTHER" id="PTHR43581:SF2">
    <property type="entry name" value="EXCINUCLEASE ATPASE SUBUNIT"/>
    <property type="match status" value="1"/>
</dbReference>
<dbReference type="SUPFAM" id="SSF52540">
    <property type="entry name" value="P-loop containing nucleoside triphosphate hydrolases"/>
    <property type="match status" value="1"/>
</dbReference>
<gene>
    <name evidence="4" type="ORF">JEOCOQ751_00629</name>
</gene>
<evidence type="ECO:0000259" key="2">
    <source>
        <dbReference type="Pfam" id="PF13175"/>
    </source>
</evidence>
<dbReference type="PANTHER" id="PTHR43581">
    <property type="entry name" value="ATP/GTP PHOSPHATASE"/>
    <property type="match status" value="1"/>
</dbReference>
<dbReference type="GO" id="GO:0005524">
    <property type="term" value="F:ATP binding"/>
    <property type="evidence" value="ECO:0007669"/>
    <property type="project" value="InterPro"/>
</dbReference>
<proteinExistence type="predicted"/>
<reference evidence="4 5" key="1">
    <citation type="submission" date="2020-07" db="EMBL/GenBank/DDBJ databases">
        <authorList>
            <person name="Criscuolo A."/>
        </authorList>
    </citation>
    <scope>NUCLEOTIDE SEQUENCE [LARGE SCALE GENOMIC DNA]</scope>
    <source>
        <strain evidence="4">CIP111751</strain>
    </source>
</reference>
<name>A0A6V7R7M4_9STAP</name>
<evidence type="ECO:0000259" key="1">
    <source>
        <dbReference type="Pfam" id="PF12476"/>
    </source>
</evidence>
<dbReference type="GO" id="GO:0016887">
    <property type="term" value="F:ATP hydrolysis activity"/>
    <property type="evidence" value="ECO:0007669"/>
    <property type="project" value="InterPro"/>
</dbReference>
<sequence length="355" mass="40815">MLTKITVKNFKSFDESTLELSDFNLITGMNSAGKSTLIQALLLSIQNISNEGKDYLNGHLISLGMFSDIRNFLKNAKNICIKLYDEEDEYIELYFEEIDGYVALEINNNSTNLFEYLNQKNKKIRYLSSKRIGFQDIYSTNYDNFNDIGIFGEYAIDFYENNKTFPIEKDLVRDKTIGTTLELQLGFWLKYIMNSRLSTENISGTDYIKAEFAHGNNRLVRPKNIGSGLSYIISILVSGLTSKKGDLNIIENPEIHLHPKAQSRLTEFLTFISDKGIRYIIETHSDHIFNGMRKAINKDIINTKSLNTYFFSLDNKTSCTYTKKIEFDDRGNVLNHIPGLFDQFDDDLDELLGLK</sequence>
<dbReference type="InterPro" id="IPR027417">
    <property type="entry name" value="P-loop_NTPase"/>
</dbReference>
<dbReference type="EMBL" id="CAJEWA010000005">
    <property type="protein sequence ID" value="CAD2073480.1"/>
    <property type="molecule type" value="Genomic_DNA"/>
</dbReference>
<evidence type="ECO:0000313" key="5">
    <source>
        <dbReference type="Proteomes" id="UP000534001"/>
    </source>
</evidence>
<evidence type="ECO:0000259" key="3">
    <source>
        <dbReference type="Pfam" id="PF13476"/>
    </source>
</evidence>
<dbReference type="Pfam" id="PF13476">
    <property type="entry name" value="AAA_23"/>
    <property type="match status" value="1"/>
</dbReference>
<dbReference type="Pfam" id="PF12476">
    <property type="entry name" value="DUF3696"/>
    <property type="match status" value="1"/>
</dbReference>
<dbReference type="InterPro" id="IPR051396">
    <property type="entry name" value="Bact_Antivir_Def_Nuclease"/>
</dbReference>
<dbReference type="Pfam" id="PF13175">
    <property type="entry name" value="AAA_15"/>
    <property type="match status" value="1"/>
</dbReference>
<feature type="domain" description="DUF3696" evidence="1">
    <location>
        <begin position="301"/>
        <end position="351"/>
    </location>
</feature>
<organism evidence="4 5">
    <name type="scientific">Jeotgalicoccus coquinae</name>
    <dbReference type="NCBI Taxonomy" id="709509"/>
    <lineage>
        <taxon>Bacteria</taxon>
        <taxon>Bacillati</taxon>
        <taxon>Bacillota</taxon>
        <taxon>Bacilli</taxon>
        <taxon>Bacillales</taxon>
        <taxon>Staphylococcaceae</taxon>
        <taxon>Jeotgalicoccus</taxon>
    </lineage>
</organism>
<dbReference type="RefSeq" id="WP_186100380.1">
    <property type="nucleotide sequence ID" value="NZ_CAJEWA010000005.1"/>
</dbReference>
<dbReference type="PIRSF" id="PIRSF034888">
    <property type="entry name" value="P-loop_UCP034888"/>
    <property type="match status" value="1"/>
</dbReference>
<dbReference type="AlphaFoldDB" id="A0A6V7R7M4"/>
<dbReference type="Gene3D" id="3.40.50.300">
    <property type="entry name" value="P-loop containing nucleotide triphosphate hydrolases"/>
    <property type="match status" value="1"/>
</dbReference>